<dbReference type="InterPro" id="IPR024079">
    <property type="entry name" value="MetalloPept_cat_dom_sf"/>
</dbReference>
<evidence type="ECO:0000256" key="4">
    <source>
        <dbReference type="ARBA" id="ARBA00022801"/>
    </source>
</evidence>
<dbReference type="CDD" id="cd06455">
    <property type="entry name" value="M3A_TOP"/>
    <property type="match status" value="1"/>
</dbReference>
<evidence type="ECO:0000256" key="3">
    <source>
        <dbReference type="ARBA" id="ARBA00022723"/>
    </source>
</evidence>
<dbReference type="PANTHER" id="PTHR11804">
    <property type="entry name" value="PROTEASE M3 THIMET OLIGOPEPTIDASE-RELATED"/>
    <property type="match status" value="1"/>
</dbReference>
<reference evidence="9 10" key="1">
    <citation type="submission" date="2021-02" db="EMBL/GenBank/DDBJ databases">
        <title>De Novo genome assembly of isolated myxobacteria.</title>
        <authorList>
            <person name="Stevens D.C."/>
        </authorList>
    </citation>
    <scope>NUCLEOTIDE SEQUENCE [LARGE SCALE GENOMIC DNA]</scope>
    <source>
        <strain evidence="9 10">ATCC 29039</strain>
    </source>
</reference>
<accession>A0ABS3DDV8</accession>
<keyword evidence="10" id="KW-1185">Reference proteome</keyword>
<dbReference type="PANTHER" id="PTHR11804:SF84">
    <property type="entry name" value="SACCHAROLYSIN"/>
    <property type="match status" value="1"/>
</dbReference>
<dbReference type="InterPro" id="IPR001567">
    <property type="entry name" value="Pept_M3A_M3B_dom"/>
</dbReference>
<feature type="domain" description="Peptidase M3A/M3B catalytic" evidence="8">
    <location>
        <begin position="264"/>
        <end position="694"/>
    </location>
</feature>
<evidence type="ECO:0000256" key="6">
    <source>
        <dbReference type="ARBA" id="ARBA00023049"/>
    </source>
</evidence>
<evidence type="ECO:0000259" key="8">
    <source>
        <dbReference type="Pfam" id="PF01432"/>
    </source>
</evidence>
<keyword evidence="3 7" id="KW-0479">Metal-binding</keyword>
<dbReference type="Pfam" id="PF01432">
    <property type="entry name" value="Peptidase_M3"/>
    <property type="match status" value="1"/>
</dbReference>
<dbReference type="Gene3D" id="3.40.390.10">
    <property type="entry name" value="Collagenase (Catalytic Domain)"/>
    <property type="match status" value="1"/>
</dbReference>
<keyword evidence="5 7" id="KW-0862">Zinc</keyword>
<name>A0ABS3DDV8_9BACT</name>
<proteinExistence type="inferred from homology"/>
<dbReference type="InterPro" id="IPR024077">
    <property type="entry name" value="Neurolysin/TOP_dom2"/>
</dbReference>
<evidence type="ECO:0000313" key="9">
    <source>
        <dbReference type="EMBL" id="MBN8229880.1"/>
    </source>
</evidence>
<keyword evidence="2 7" id="KW-0645">Protease</keyword>
<keyword evidence="6 7" id="KW-0482">Metalloprotease</keyword>
<comment type="caution">
    <text evidence="9">The sequence shown here is derived from an EMBL/GenBank/DDBJ whole genome shotgun (WGS) entry which is preliminary data.</text>
</comment>
<evidence type="ECO:0000256" key="5">
    <source>
        <dbReference type="ARBA" id="ARBA00022833"/>
    </source>
</evidence>
<dbReference type="Gene3D" id="1.10.1370.10">
    <property type="entry name" value="Neurolysin, domain 3"/>
    <property type="match status" value="1"/>
</dbReference>
<keyword evidence="4 7" id="KW-0378">Hydrolase</keyword>
<dbReference type="InterPro" id="IPR045090">
    <property type="entry name" value="Pept_M3A_M3B"/>
</dbReference>
<dbReference type="InterPro" id="IPR024080">
    <property type="entry name" value="Neurolysin/TOP_N"/>
</dbReference>
<evidence type="ECO:0000256" key="1">
    <source>
        <dbReference type="ARBA" id="ARBA00006040"/>
    </source>
</evidence>
<evidence type="ECO:0000256" key="7">
    <source>
        <dbReference type="RuleBase" id="RU003435"/>
    </source>
</evidence>
<comment type="cofactor">
    <cofactor evidence="7">
        <name>Zn(2+)</name>
        <dbReference type="ChEBI" id="CHEBI:29105"/>
    </cofactor>
    <text evidence="7">Binds 1 zinc ion.</text>
</comment>
<dbReference type="EMBL" id="JAFIMU010000007">
    <property type="protein sequence ID" value="MBN8229880.1"/>
    <property type="molecule type" value="Genomic_DNA"/>
</dbReference>
<dbReference type="SUPFAM" id="SSF55486">
    <property type="entry name" value="Metalloproteases ('zincins'), catalytic domain"/>
    <property type="match status" value="1"/>
</dbReference>
<dbReference type="Proteomes" id="UP000664052">
    <property type="component" value="Unassembled WGS sequence"/>
</dbReference>
<dbReference type="Gene3D" id="1.20.1050.40">
    <property type="entry name" value="Endopeptidase. Chain P, domain 1"/>
    <property type="match status" value="1"/>
</dbReference>
<evidence type="ECO:0000313" key="10">
    <source>
        <dbReference type="Proteomes" id="UP000664052"/>
    </source>
</evidence>
<gene>
    <name evidence="9" type="ORF">JYK02_20420</name>
</gene>
<organism evidence="9 10">
    <name type="scientific">Corallococcus macrosporus</name>
    <dbReference type="NCBI Taxonomy" id="35"/>
    <lineage>
        <taxon>Bacteria</taxon>
        <taxon>Pseudomonadati</taxon>
        <taxon>Myxococcota</taxon>
        <taxon>Myxococcia</taxon>
        <taxon>Myxococcales</taxon>
        <taxon>Cystobacterineae</taxon>
        <taxon>Myxococcaceae</taxon>
        <taxon>Corallococcus</taxon>
    </lineage>
</organism>
<evidence type="ECO:0000256" key="2">
    <source>
        <dbReference type="ARBA" id="ARBA00022670"/>
    </source>
</evidence>
<sequence>MWHDGPAKQVVSPVEEVPLRIPALTVVAALAATGCSNGSITQNREAMARIAANTAKPQMAPAKGSESLAGTPDAFKALCKADLERAQAQVAALKKLDPKKSGQDVLKAYDEAQTAILNAANRSSLTHEVHPDAAMRDASRECEQQVDAASVALSQDRGVYDALSLVDLSKADAATQHWVSRTLLDFRRAGVDRDDATRAQVKTLNEEILKLGQQFGQNIAEDTRSVAFTPKDLDGLPEDYKKAHAPGADGKVVITSNYPDYFPFMTYAKNAKAREKLWRTYRQRAFPKNQAVLAQLIEKRNALAKLLGYDSYAAFTTETRMTRTQQAAADFIDQLAQATEARAKKEMADLLARKKKDVKGATVVEPWDQDYYEDRLRAEKFGFDSQAVRPYLEYARVKDGVMGITSSLWGVAFQPVKDAKTWHADVEAYDVVDNGKPLGRIYLDMHPRDDKYKHAAQFDLVTGEENKRLPEAVLVCNFPRPGDLMTHDEVGTFFHEFGHLMHTIFSGHQKWTPISGISMERDFVETPSMLLQQWAEQPEVLKSFAKHHETNEPIPAELVEKLRASKEFGQGLYARRQLFLSAVSLQYYSRAPGFDTTAVLAELQKKLSPFRHEYRDGTHFELAFGHLDGYSAAYYTYLWSSVIAKDLETKFQEAGYLDRDTAMHYRKTVLEPGGSKPAADQVKDFLGRPYAFDAYRAYLDGTAKTTGTAKETK</sequence>
<comment type="similarity">
    <text evidence="1 7">Belongs to the peptidase M3 family.</text>
</comment>
<protein>
    <submittedName>
        <fullName evidence="9">Zn-dependent oligopeptidase</fullName>
    </submittedName>
</protein>